<dbReference type="SMART" id="SM00737">
    <property type="entry name" value="ML"/>
    <property type="match status" value="1"/>
</dbReference>
<feature type="compositionally biased region" description="Basic and acidic residues" evidence="1">
    <location>
        <begin position="372"/>
        <end position="382"/>
    </location>
</feature>
<sequence length="460" mass="51856">MKVILLVLFVFESTKKSYGLKQNVLEHDIYPSNTEKRTTPITADTTLQTLTSTTRPTTKVTSIATSEVTTFPTEIITRQTTTDTTVLSSERTALHVSTTFGATLSSTVKTFLTTTEKNTLPPTTKLRLLTTGKVTMQPTDTAMTTIEKTSLQTTQDTTLPITEPTVVSTTPVVNTTPLSAVFRECGSSGSHIKSGRINSVTIQCSGFNSRRFCLLKRNTTARVFVNFTSNVDTTKVKTIVHGILPGSPQFFFLHLLSNDGEEGVRYNAVTEDACVENVDHCNIKAGEAVQYINAAAINRFFPLIRLTIKLEIRDDQDRNLVCIRFPAEIKIRGPEKAQLQRKILDNFWSRWKRTYITSIRESHRTTGNNTDDNVHNYEDMLPRKKGNSYRRTTGDRKRLTNQICRRFGPHETLDKTSTPLRLIRVEKLAPQLVYAIYRTTHGRAKATEPVRRVVWYLSPD</sequence>
<dbReference type="Proteomes" id="UP000596742">
    <property type="component" value="Unassembled WGS sequence"/>
</dbReference>
<evidence type="ECO:0000256" key="2">
    <source>
        <dbReference type="SAM" id="SignalP"/>
    </source>
</evidence>
<dbReference type="OrthoDB" id="6489092at2759"/>
<feature type="signal peptide" evidence="2">
    <location>
        <begin position="1"/>
        <end position="19"/>
    </location>
</feature>
<protein>
    <recommendedName>
        <fullName evidence="3">MD-2-related lipid-recognition domain-containing protein</fullName>
    </recommendedName>
</protein>
<dbReference type="InterPro" id="IPR014756">
    <property type="entry name" value="Ig_E-set"/>
</dbReference>
<name>A0A8B6HRV4_MYTGA</name>
<dbReference type="EMBL" id="UYJE01010456">
    <property type="protein sequence ID" value="VDI83361.1"/>
    <property type="molecule type" value="Genomic_DNA"/>
</dbReference>
<dbReference type="Gene3D" id="2.60.40.770">
    <property type="match status" value="1"/>
</dbReference>
<comment type="caution">
    <text evidence="4">The sequence shown here is derived from an EMBL/GenBank/DDBJ whole genome shotgun (WGS) entry which is preliminary data.</text>
</comment>
<accession>A0A8B6HRV4</accession>
<dbReference type="InterPro" id="IPR003172">
    <property type="entry name" value="ML_dom"/>
</dbReference>
<keyword evidence="2" id="KW-0732">Signal</keyword>
<dbReference type="AlphaFoldDB" id="A0A8B6HRV4"/>
<feature type="region of interest" description="Disordered" evidence="1">
    <location>
        <begin position="364"/>
        <end position="395"/>
    </location>
</feature>
<feature type="domain" description="MD-2-related lipid-recognition" evidence="3">
    <location>
        <begin position="182"/>
        <end position="327"/>
    </location>
</feature>
<evidence type="ECO:0000313" key="4">
    <source>
        <dbReference type="EMBL" id="VDI83361.1"/>
    </source>
</evidence>
<organism evidence="4 5">
    <name type="scientific">Mytilus galloprovincialis</name>
    <name type="common">Mediterranean mussel</name>
    <dbReference type="NCBI Taxonomy" id="29158"/>
    <lineage>
        <taxon>Eukaryota</taxon>
        <taxon>Metazoa</taxon>
        <taxon>Spiralia</taxon>
        <taxon>Lophotrochozoa</taxon>
        <taxon>Mollusca</taxon>
        <taxon>Bivalvia</taxon>
        <taxon>Autobranchia</taxon>
        <taxon>Pteriomorphia</taxon>
        <taxon>Mytilida</taxon>
        <taxon>Mytiloidea</taxon>
        <taxon>Mytilidae</taxon>
        <taxon>Mytilinae</taxon>
        <taxon>Mytilus</taxon>
    </lineage>
</organism>
<proteinExistence type="predicted"/>
<dbReference type="SUPFAM" id="SSF81296">
    <property type="entry name" value="E set domains"/>
    <property type="match status" value="1"/>
</dbReference>
<feature type="chain" id="PRO_5032539045" description="MD-2-related lipid-recognition domain-containing protein" evidence="2">
    <location>
        <begin position="20"/>
        <end position="460"/>
    </location>
</feature>
<reference evidence="4" key="1">
    <citation type="submission" date="2018-11" db="EMBL/GenBank/DDBJ databases">
        <authorList>
            <person name="Alioto T."/>
            <person name="Alioto T."/>
        </authorList>
    </citation>
    <scope>NUCLEOTIDE SEQUENCE</scope>
</reference>
<evidence type="ECO:0000313" key="5">
    <source>
        <dbReference type="Proteomes" id="UP000596742"/>
    </source>
</evidence>
<dbReference type="Pfam" id="PF02221">
    <property type="entry name" value="E1_DerP2_DerF2"/>
    <property type="match status" value="1"/>
</dbReference>
<gene>
    <name evidence="4" type="ORF">MGAL_10B023467</name>
</gene>
<evidence type="ECO:0000259" key="3">
    <source>
        <dbReference type="SMART" id="SM00737"/>
    </source>
</evidence>
<keyword evidence="5" id="KW-1185">Reference proteome</keyword>
<evidence type="ECO:0000256" key="1">
    <source>
        <dbReference type="SAM" id="MobiDB-lite"/>
    </source>
</evidence>